<evidence type="ECO:0000256" key="2">
    <source>
        <dbReference type="ARBA" id="ARBA00008520"/>
    </source>
</evidence>
<evidence type="ECO:0000256" key="1">
    <source>
        <dbReference type="ARBA" id="ARBA00004418"/>
    </source>
</evidence>
<organism evidence="6 7">
    <name type="scientific">Nitratireductor arenosus</name>
    <dbReference type="NCBI Taxonomy" id="2682096"/>
    <lineage>
        <taxon>Bacteria</taxon>
        <taxon>Pseudomonadati</taxon>
        <taxon>Pseudomonadota</taxon>
        <taxon>Alphaproteobacteria</taxon>
        <taxon>Hyphomicrobiales</taxon>
        <taxon>Phyllobacteriaceae</taxon>
        <taxon>Nitratireductor</taxon>
    </lineage>
</organism>
<proteinExistence type="inferred from homology"/>
<sequence length="423" mass="46578">MRAHDAPALRHAALCSVWLSFTHHTNHTYLHKSSRPFRQFSSLQRCFMVFTLKLVYMVLTNSKPKEAGNMTRNPKSFIPTRRDILKLGGAGVALMAAPAVLRAQQNGEIVFSSWGGSWEAAMREAWFDPFTEKTGIAVRSVPGNSYGRIQAMVESGNTEWDIVEVLPDFQWIGAEKNLLEPIDFGVVDKGPIMEGQDLITDYSVPQVLFSRLIAYNKDLAPGPKTFADVFDVEKFPGKRAFYTKANGAYLEAALLADGVAPADLYPLDIDRALAKLGTIRDHILFYETNAQGEQYLSDGQAAIGLVPDGRALNARNNGAPIEIEYGLSFLTWSAMVVPKGAPNKDAAMRFLAYALTPDAQAAIAKAYTYGPVVPEAFEMIPQERAETLSGGPQMRDKAVILGEKWWGENLAAVTDKVNAWKLS</sequence>
<accession>A0A844QNA0</accession>
<keyword evidence="4" id="KW-0732">Signal</keyword>
<evidence type="ECO:0000256" key="4">
    <source>
        <dbReference type="ARBA" id="ARBA00022729"/>
    </source>
</evidence>
<dbReference type="GO" id="GO:0015888">
    <property type="term" value="P:thiamine transport"/>
    <property type="evidence" value="ECO:0007669"/>
    <property type="project" value="TreeGrafter"/>
</dbReference>
<dbReference type="SUPFAM" id="SSF53850">
    <property type="entry name" value="Periplasmic binding protein-like II"/>
    <property type="match status" value="1"/>
</dbReference>
<dbReference type="Pfam" id="PF13416">
    <property type="entry name" value="SBP_bac_8"/>
    <property type="match status" value="1"/>
</dbReference>
<keyword evidence="5" id="KW-0574">Periplasm</keyword>
<protein>
    <submittedName>
        <fullName evidence="6">Extracellular solute-binding protein</fullName>
    </submittedName>
</protein>
<reference evidence="6 7" key="1">
    <citation type="submission" date="2019-12" db="EMBL/GenBank/DDBJ databases">
        <title>Nitratireductor arenosus sp. nov., Isolated from sea sand, Jeju island, South Korea.</title>
        <authorList>
            <person name="Kim W."/>
        </authorList>
    </citation>
    <scope>NUCLEOTIDE SEQUENCE [LARGE SCALE GENOMIC DNA]</scope>
    <source>
        <strain evidence="6 7">CAU 1489</strain>
    </source>
</reference>
<name>A0A844QNA0_9HYPH</name>
<dbReference type="PANTHER" id="PTHR30006">
    <property type="entry name" value="THIAMINE-BINDING PERIPLASMIC PROTEIN-RELATED"/>
    <property type="match status" value="1"/>
</dbReference>
<dbReference type="CDD" id="cd13589">
    <property type="entry name" value="PBP2_polyamine_RpCGA009"/>
    <property type="match status" value="1"/>
</dbReference>
<gene>
    <name evidence="6" type="ORF">GN330_19415</name>
</gene>
<comment type="subcellular location">
    <subcellularLocation>
        <location evidence="1">Periplasm</location>
    </subcellularLocation>
</comment>
<dbReference type="GO" id="GO:0030288">
    <property type="term" value="C:outer membrane-bounded periplasmic space"/>
    <property type="evidence" value="ECO:0007669"/>
    <property type="project" value="TreeGrafter"/>
</dbReference>
<dbReference type="EMBL" id="WPHG01000005">
    <property type="protein sequence ID" value="MVA99420.1"/>
    <property type="molecule type" value="Genomic_DNA"/>
</dbReference>
<dbReference type="InterPro" id="IPR006059">
    <property type="entry name" value="SBP"/>
</dbReference>
<evidence type="ECO:0000313" key="7">
    <source>
        <dbReference type="Proteomes" id="UP000463224"/>
    </source>
</evidence>
<dbReference type="PANTHER" id="PTHR30006:SF3">
    <property type="entry name" value="THIAMINE-BINDING PERIPLASMIC PROTEIN"/>
    <property type="match status" value="1"/>
</dbReference>
<dbReference type="AlphaFoldDB" id="A0A844QNA0"/>
<comment type="similarity">
    <text evidence="2">Belongs to the bacterial solute-binding protein 1 family.</text>
</comment>
<dbReference type="Proteomes" id="UP000463224">
    <property type="component" value="Unassembled WGS sequence"/>
</dbReference>
<dbReference type="GO" id="GO:0030975">
    <property type="term" value="F:thiamine binding"/>
    <property type="evidence" value="ECO:0007669"/>
    <property type="project" value="TreeGrafter"/>
</dbReference>
<evidence type="ECO:0000313" key="6">
    <source>
        <dbReference type="EMBL" id="MVA99420.1"/>
    </source>
</evidence>
<evidence type="ECO:0000256" key="3">
    <source>
        <dbReference type="ARBA" id="ARBA00022448"/>
    </source>
</evidence>
<keyword evidence="3" id="KW-0813">Transport</keyword>
<dbReference type="Gene3D" id="3.40.190.10">
    <property type="entry name" value="Periplasmic binding protein-like II"/>
    <property type="match status" value="2"/>
</dbReference>
<evidence type="ECO:0000256" key="5">
    <source>
        <dbReference type="ARBA" id="ARBA00022764"/>
    </source>
</evidence>
<comment type="caution">
    <text evidence="6">The sequence shown here is derived from an EMBL/GenBank/DDBJ whole genome shotgun (WGS) entry which is preliminary data.</text>
</comment>
<dbReference type="GO" id="GO:0030976">
    <property type="term" value="F:thiamine pyrophosphate binding"/>
    <property type="evidence" value="ECO:0007669"/>
    <property type="project" value="TreeGrafter"/>
</dbReference>
<keyword evidence="7" id="KW-1185">Reference proteome</keyword>